<dbReference type="EMBL" id="HE796683">
    <property type="protein sequence ID" value="CCG99853.1"/>
    <property type="molecule type" value="Genomic_DNA"/>
</dbReference>
<protein>
    <submittedName>
        <fullName evidence="1">Uncharacterized protein</fullName>
    </submittedName>
</protein>
<name>I0K6V0_9BACT</name>
<dbReference type="OrthoDB" id="963595at2"/>
<dbReference type="RefSeq" id="WP_015330952.1">
    <property type="nucleotide sequence ID" value="NC_020054.1"/>
</dbReference>
<reference evidence="1 2" key="1">
    <citation type="journal article" date="2012" name="J. Bacteriol.">
        <title>Genome Sequence of Fibrella aestuarina BUZ 2T, a Filamentous Marine Bacterium.</title>
        <authorList>
            <person name="Filippini M."/>
            <person name="Qi W."/>
            <person name="Blom J."/>
            <person name="Goesmann A."/>
            <person name="Smits T.H."/>
            <person name="Bagheri H.C."/>
        </authorList>
    </citation>
    <scope>NUCLEOTIDE SEQUENCE [LARGE SCALE GENOMIC DNA]</scope>
    <source>
        <strain evidence="2">BUZ 2T</strain>
    </source>
</reference>
<dbReference type="HOGENOM" id="CLU_1675285_0_0_10"/>
<proteinExistence type="predicted"/>
<evidence type="ECO:0000313" key="2">
    <source>
        <dbReference type="Proteomes" id="UP000011058"/>
    </source>
</evidence>
<gene>
    <name evidence="1" type="ORF">FAES_1843</name>
</gene>
<dbReference type="eggNOG" id="ENOG502ZIGN">
    <property type="taxonomic scope" value="Bacteria"/>
</dbReference>
<sequence>MFTLDTNAPEVIAALQRQFEQLDTELPDILGDSVDMGLDLIRDRVRNRGVGAEGQVLQTKSRQRIGAYSAGYAKRRTERGKSTDRVDLTDTGAMLDDLRRLSVGGDTAEGGFGSSTQADKAEYLEAYYGPVVSLSDSEEGTIVAYAEERVDKIIKQD</sequence>
<organism evidence="1 2">
    <name type="scientific">Fibrella aestuarina BUZ 2</name>
    <dbReference type="NCBI Taxonomy" id="1166018"/>
    <lineage>
        <taxon>Bacteria</taxon>
        <taxon>Pseudomonadati</taxon>
        <taxon>Bacteroidota</taxon>
        <taxon>Cytophagia</taxon>
        <taxon>Cytophagales</taxon>
        <taxon>Spirosomataceae</taxon>
        <taxon>Fibrella</taxon>
    </lineage>
</organism>
<evidence type="ECO:0000313" key="1">
    <source>
        <dbReference type="EMBL" id="CCG99853.1"/>
    </source>
</evidence>
<dbReference type="STRING" id="1166018.FAES_1843"/>
<dbReference type="KEGG" id="fae:FAES_1843"/>
<dbReference type="AlphaFoldDB" id="I0K6V0"/>
<keyword evidence="2" id="KW-1185">Reference proteome</keyword>
<accession>I0K6V0</accession>
<dbReference type="Proteomes" id="UP000011058">
    <property type="component" value="Chromosome"/>
</dbReference>